<feature type="non-terminal residue" evidence="1">
    <location>
        <position position="1"/>
    </location>
</feature>
<dbReference type="EMBL" id="JAACNO010001478">
    <property type="protein sequence ID" value="KAF4140257.1"/>
    <property type="molecule type" value="Genomic_DNA"/>
</dbReference>
<gene>
    <name evidence="1" type="ORF">GN958_ATG10552</name>
</gene>
<feature type="non-terminal residue" evidence="1">
    <location>
        <position position="510"/>
    </location>
</feature>
<sequence>ISDRSITSLDGRSDEIDMTEQHSQVNENFMLKRCYNGLKRTNAMGVKYQHFDIFNTWYTCIPRSRLHSIPSKYMNFALACSKSGFRYLEETMKWDYKRHHVQAYSDEDFAKQKRTVALHTTEAEYMALSMMVQEVVHLRQLLEKLKMKQQEGSKVFVDNESTKKLAKIPQLQSRTKHITSMTKTQALLQAIAAAPEGGTSASINGEDEDGALEDYGQPNPAGVSLLRRGFGGRPFMDAFAGPAHTILTISVSDHIREPQSAAEAMRSDHWVEWRAAMDKELVELDANATWELVDAPNGANIVTSKWLRQGDVPNAYLKSALDKSIYLKPPIGTTSLNDGRVWLLLKGLNGLKQSGNGAVRILGLNVGDIFVVSEVALVSRILVRPENAKESRSSLRMASFFINTRRSRTYERNLGWLTANHWHIILDIQLHTPGYHYVLSRFVYFSRATHWNGVKRILCYFKCTSSHGLLYKFGYGVISKLLPVIYPDANWAGDTSTAKSTSGAVLQINR</sequence>
<accession>A0A8S9UL93</accession>
<name>A0A8S9UL93_PHYIN</name>
<evidence type="ECO:0000313" key="1">
    <source>
        <dbReference type="EMBL" id="KAF4140257.1"/>
    </source>
</evidence>
<dbReference type="PANTHER" id="PTHR11439">
    <property type="entry name" value="GAG-POL-RELATED RETROTRANSPOSON"/>
    <property type="match status" value="1"/>
</dbReference>
<dbReference type="Proteomes" id="UP000704712">
    <property type="component" value="Unassembled WGS sequence"/>
</dbReference>
<evidence type="ECO:0000313" key="2">
    <source>
        <dbReference type="Proteomes" id="UP000704712"/>
    </source>
</evidence>
<reference evidence="1" key="1">
    <citation type="submission" date="2020-03" db="EMBL/GenBank/DDBJ databases">
        <title>Hybrid Assembly of Korean Phytophthora infestans isolates.</title>
        <authorList>
            <person name="Prokchorchik M."/>
            <person name="Lee Y."/>
            <person name="Seo J."/>
            <person name="Cho J.-H."/>
            <person name="Park Y.-E."/>
            <person name="Jang D.-C."/>
            <person name="Im J.-S."/>
            <person name="Choi J.-G."/>
            <person name="Park H.-J."/>
            <person name="Lee G.-B."/>
            <person name="Lee Y.-G."/>
            <person name="Hong S.-Y."/>
            <person name="Cho K."/>
            <person name="Sohn K.H."/>
        </authorList>
    </citation>
    <scope>NUCLEOTIDE SEQUENCE</scope>
    <source>
        <strain evidence="1">KR_2_A2</strain>
    </source>
</reference>
<proteinExistence type="predicted"/>
<protein>
    <submittedName>
        <fullName evidence="1">Uncharacterized protein</fullName>
    </submittedName>
</protein>
<dbReference type="CDD" id="cd09272">
    <property type="entry name" value="RNase_HI_RT_Ty1"/>
    <property type="match status" value="1"/>
</dbReference>
<dbReference type="PANTHER" id="PTHR11439:SF463">
    <property type="entry name" value="REVERSE TRANSCRIPTASE TY1_COPIA-TYPE DOMAIN-CONTAINING PROTEIN"/>
    <property type="match status" value="1"/>
</dbReference>
<organism evidence="1 2">
    <name type="scientific">Phytophthora infestans</name>
    <name type="common">Potato late blight agent</name>
    <name type="synonym">Botrytis infestans</name>
    <dbReference type="NCBI Taxonomy" id="4787"/>
    <lineage>
        <taxon>Eukaryota</taxon>
        <taxon>Sar</taxon>
        <taxon>Stramenopiles</taxon>
        <taxon>Oomycota</taxon>
        <taxon>Peronosporomycetes</taxon>
        <taxon>Peronosporales</taxon>
        <taxon>Peronosporaceae</taxon>
        <taxon>Phytophthora</taxon>
    </lineage>
</organism>
<comment type="caution">
    <text evidence="1">The sequence shown here is derived from an EMBL/GenBank/DDBJ whole genome shotgun (WGS) entry which is preliminary data.</text>
</comment>
<dbReference type="AlphaFoldDB" id="A0A8S9UL93"/>